<sequence length="71" mass="7892">MAANSSRNKVSDTVTVYIRGGKASSRKVSRHSITQSAMNNAKTSFEIEGHRFHDSDWLKIVTIADQLDNVI</sequence>
<evidence type="ECO:0000313" key="1">
    <source>
        <dbReference type="EMBL" id="EFC2248947.1"/>
    </source>
</evidence>
<evidence type="ECO:0000313" key="2">
    <source>
        <dbReference type="Proteomes" id="UP000531916"/>
    </source>
</evidence>
<accession>A0A8S7IBC1</accession>
<gene>
    <name evidence="1" type="ORF">E5H86_24770</name>
</gene>
<dbReference type="Proteomes" id="UP000531916">
    <property type="component" value="Unassembled WGS sequence"/>
</dbReference>
<dbReference type="RefSeq" id="WP_063848326.1">
    <property type="nucleotide sequence ID" value="NZ_CAJVAD010000069.1"/>
</dbReference>
<protein>
    <submittedName>
        <fullName evidence="1">Uncharacterized protein</fullName>
    </submittedName>
</protein>
<organism evidence="1 2">
    <name type="scientific">Escherichia coli</name>
    <dbReference type="NCBI Taxonomy" id="562"/>
    <lineage>
        <taxon>Bacteria</taxon>
        <taxon>Pseudomonadati</taxon>
        <taxon>Pseudomonadota</taxon>
        <taxon>Gammaproteobacteria</taxon>
        <taxon>Enterobacterales</taxon>
        <taxon>Enterobacteriaceae</taxon>
        <taxon>Escherichia</taxon>
    </lineage>
</organism>
<comment type="caution">
    <text evidence="1">The sequence shown here is derived from an EMBL/GenBank/DDBJ whole genome shotgun (WGS) entry which is preliminary data.</text>
</comment>
<reference evidence="1 2" key="1">
    <citation type="submission" date="2019-04" db="EMBL/GenBank/DDBJ databases">
        <authorList>
            <consortium name="NARMS: The National Antimicrobial Resistance Monitoring System"/>
        </authorList>
    </citation>
    <scope>NUCLEOTIDE SEQUENCE [LARGE SCALE GENOMIC DNA]</scope>
    <source>
        <strain evidence="1 2">FSIS11919500</strain>
    </source>
</reference>
<dbReference type="AlphaFoldDB" id="A0A8S7IBC1"/>
<name>A0A8S7IBC1_ECOLX</name>
<dbReference type="EMBL" id="AASEPP010000064">
    <property type="protein sequence ID" value="EFC2248947.1"/>
    <property type="molecule type" value="Genomic_DNA"/>
</dbReference>
<proteinExistence type="predicted"/>